<sequence length="311" mass="36379">MDNLSVLYIDDNFVRLVYDVTDITIIVKNYYVNISRLSFDKEFFKKCLEFDYTKNILLTLEKANNDLGPKYQEEQYGACESSLIICINSNNNLINGYYVHKDLIPYLPWITPIVSIQISQIIDTYISKKLECTIQANESLNKKLINLLTSRGEAYKKELDNMRLRHMENISILKSALDSIKGINTKVNKYMCDMENMIKNNNCETTKIIILQNRDSNNVFKMFVGEHSTVIRRIHKFKNIFRPFFKSIDARVIAGVNTLLERLERNNHISLQRTEFRLLDVTDYSASDLSRDLYRIKDDNDTDINYINTAI</sequence>
<dbReference type="RefSeq" id="YP_009177138.1">
    <property type="nucleotide sequence ID" value="NC_028238.1"/>
</dbReference>
<name>A0A0M3ZJN9_9POXV</name>
<dbReference type="Pfam" id="PF04383">
    <property type="entry name" value="KilA-N"/>
    <property type="match status" value="1"/>
</dbReference>
<dbReference type="OrthoDB" id="35003at10239"/>
<proteinExistence type="predicted"/>
<reference evidence="2 3" key="1">
    <citation type="journal article" date="2015" name="Infect. Genet. Evol.">
        <title>Unique genomic organization of a novel Avipoxvirus detected in turkey (Meleagris gallopavo).</title>
        <authorList>
            <person name="Banyai K."/>
            <person name="Palya V."/>
            <person name="Denes B."/>
            <person name="Glavits R."/>
            <person name="Ivanics E."/>
            <person name="Horvath B."/>
            <person name="Farkas S.L."/>
            <person name="Marton S."/>
            <person name="Balint A."/>
            <person name="Gyuranecz M."/>
            <person name="Erdelyi K."/>
            <person name="Dan A."/>
        </authorList>
    </citation>
    <scope>NUCLEOTIDE SEQUENCE [LARGE SCALE GENOMIC DNA]</scope>
    <source>
        <strain evidence="2 3">TKPV-HU1124/2011</strain>
    </source>
</reference>
<dbReference type="PROSITE" id="PS51301">
    <property type="entry name" value="KILA_N"/>
    <property type="match status" value="1"/>
</dbReference>
<dbReference type="KEGG" id="vg:26122807"/>
<protein>
    <submittedName>
        <fullName evidence="2">N1R/p28-like protein</fullName>
    </submittedName>
</protein>
<organism evidence="2 3">
    <name type="scientific">Turkeypox virus</name>
    <dbReference type="NCBI Taxonomy" id="336486"/>
    <lineage>
        <taxon>Viruses</taxon>
        <taxon>Varidnaviria</taxon>
        <taxon>Bamfordvirae</taxon>
        <taxon>Nucleocytoviricota</taxon>
        <taxon>Pokkesviricetes</taxon>
        <taxon>Chitovirales</taxon>
        <taxon>Poxviridae</taxon>
        <taxon>Chordopoxvirinae</taxon>
        <taxon>Avipoxvirus</taxon>
        <taxon>Avipoxvirus turkeypox</taxon>
    </lineage>
</organism>
<feature type="domain" description="KilA-N" evidence="1">
    <location>
        <begin position="12"/>
        <end position="125"/>
    </location>
</feature>
<evidence type="ECO:0000313" key="3">
    <source>
        <dbReference type="Proteomes" id="UP000142477"/>
    </source>
</evidence>
<dbReference type="InterPro" id="IPR017880">
    <property type="entry name" value="KilA_N"/>
</dbReference>
<evidence type="ECO:0000259" key="1">
    <source>
        <dbReference type="PROSITE" id="PS51301"/>
    </source>
</evidence>
<dbReference type="GeneID" id="26122807"/>
<evidence type="ECO:0000313" key="2">
    <source>
        <dbReference type="EMBL" id="ALA62491.1"/>
    </source>
</evidence>
<dbReference type="EMBL" id="KP728110">
    <property type="protein sequence ID" value="ALA62491.1"/>
    <property type="molecule type" value="Genomic_DNA"/>
</dbReference>
<accession>A0A0M3ZJN9</accession>
<dbReference type="Proteomes" id="UP000142477">
    <property type="component" value="Segment"/>
</dbReference>
<dbReference type="InterPro" id="IPR018004">
    <property type="entry name" value="KilA/APSES_HTH"/>
</dbReference>
<keyword evidence="3" id="KW-1185">Reference proteome</keyword>